<evidence type="ECO:0000313" key="1">
    <source>
        <dbReference type="EMBL" id="KAJ8776491.1"/>
    </source>
</evidence>
<proteinExistence type="predicted"/>
<evidence type="ECO:0000313" key="2">
    <source>
        <dbReference type="Proteomes" id="UP001159641"/>
    </source>
</evidence>
<name>A0AB34G9W1_ESCRO</name>
<gene>
    <name evidence="1" type="ORF">J1605_015386</name>
</gene>
<dbReference type="EMBL" id="JAIQCJ010002381">
    <property type="protein sequence ID" value="KAJ8776491.1"/>
    <property type="molecule type" value="Genomic_DNA"/>
</dbReference>
<organism evidence="1 2">
    <name type="scientific">Eschrichtius robustus</name>
    <name type="common">California gray whale</name>
    <name type="synonym">Eschrichtius gibbosus</name>
    <dbReference type="NCBI Taxonomy" id="9764"/>
    <lineage>
        <taxon>Eukaryota</taxon>
        <taxon>Metazoa</taxon>
        <taxon>Chordata</taxon>
        <taxon>Craniata</taxon>
        <taxon>Vertebrata</taxon>
        <taxon>Euteleostomi</taxon>
        <taxon>Mammalia</taxon>
        <taxon>Eutheria</taxon>
        <taxon>Laurasiatheria</taxon>
        <taxon>Artiodactyla</taxon>
        <taxon>Whippomorpha</taxon>
        <taxon>Cetacea</taxon>
        <taxon>Mysticeti</taxon>
        <taxon>Eschrichtiidae</taxon>
        <taxon>Eschrichtius</taxon>
    </lineage>
</organism>
<sequence length="92" mass="9992">MGLVPSDLTGLGQRNSGFYEHRRSSVVLNLSGLEVFPGDLLVSDGAADYLCHPLLLLNSASHWYLLTMVVPCGGSGPSDGRLLLEQIRERRP</sequence>
<protein>
    <submittedName>
        <fullName evidence="1">Uncharacterized protein</fullName>
    </submittedName>
</protein>
<keyword evidence="2" id="KW-1185">Reference proteome</keyword>
<comment type="caution">
    <text evidence="1">The sequence shown here is derived from an EMBL/GenBank/DDBJ whole genome shotgun (WGS) entry which is preliminary data.</text>
</comment>
<reference evidence="1 2" key="1">
    <citation type="submission" date="2022-11" db="EMBL/GenBank/DDBJ databases">
        <title>Whole genome sequence of Eschrichtius robustus ER-17-0199.</title>
        <authorList>
            <person name="Bruniche-Olsen A."/>
            <person name="Black A.N."/>
            <person name="Fields C.J."/>
            <person name="Walden K."/>
            <person name="Dewoody J.A."/>
        </authorList>
    </citation>
    <scope>NUCLEOTIDE SEQUENCE [LARGE SCALE GENOMIC DNA]</scope>
    <source>
        <strain evidence="1">ER-17-0199</strain>
        <tissue evidence="1">Blubber</tissue>
    </source>
</reference>
<dbReference type="AlphaFoldDB" id="A0AB34G9W1"/>
<accession>A0AB34G9W1</accession>
<dbReference type="Proteomes" id="UP001159641">
    <property type="component" value="Unassembled WGS sequence"/>
</dbReference>